<dbReference type="SUPFAM" id="SSF141493">
    <property type="entry name" value="Allene oxide cyclase-like"/>
    <property type="match status" value="1"/>
</dbReference>
<dbReference type="RefSeq" id="WP_059247770.1">
    <property type="nucleotide sequence ID" value="NZ_BAAAOQ010000005.1"/>
</dbReference>
<dbReference type="Gene3D" id="2.40.480.10">
    <property type="entry name" value="Allene oxide cyclase-like"/>
    <property type="match status" value="1"/>
</dbReference>
<feature type="domain" description="Allene oxide cyclase barrel-like" evidence="2">
    <location>
        <begin position="48"/>
        <end position="158"/>
    </location>
</feature>
<keyword evidence="4" id="KW-1185">Reference proteome</keyword>
<feature type="chain" id="PRO_5045078778" description="Allene oxide cyclase barrel-like domain-containing protein" evidence="1">
    <location>
        <begin position="27"/>
        <end position="159"/>
    </location>
</feature>
<dbReference type="InterPro" id="IPR034871">
    <property type="entry name" value="Allene_oxi_cyc_sf"/>
</dbReference>
<dbReference type="EMBL" id="BAAAOQ010000005">
    <property type="protein sequence ID" value="GAA2194227.1"/>
    <property type="molecule type" value="Genomic_DNA"/>
</dbReference>
<comment type="caution">
    <text evidence="3">The sequence shown here is derived from an EMBL/GenBank/DDBJ whole genome shotgun (WGS) entry which is preliminary data.</text>
</comment>
<gene>
    <name evidence="3" type="ORF">GCM10009787_19330</name>
</gene>
<sequence length="159" mass="16518">MPMKRFVAVSLAAATLGVLAVGSAGAADTAAAPKKRVEVLELKVENLQYESVDVGAAGPSQGDMNAFSGTTSRDGRIVGLGGGTCEVVRIEGDKQTSQCVITARLEKGSLTMQALWERGAPELEMAITGGTGVYKGASGTASYWDIATPDERIRAEIVR</sequence>
<evidence type="ECO:0000313" key="4">
    <source>
        <dbReference type="Proteomes" id="UP001501391"/>
    </source>
</evidence>
<protein>
    <recommendedName>
        <fullName evidence="2">Allene oxide cyclase barrel-like domain-containing protein</fullName>
    </recommendedName>
</protein>
<feature type="signal peptide" evidence="1">
    <location>
        <begin position="1"/>
        <end position="26"/>
    </location>
</feature>
<proteinExistence type="predicted"/>
<name>A0ABN3BDW3_9ACTN</name>
<evidence type="ECO:0000313" key="3">
    <source>
        <dbReference type="EMBL" id="GAA2194227.1"/>
    </source>
</evidence>
<dbReference type="Pfam" id="PF18678">
    <property type="entry name" value="AOC_like"/>
    <property type="match status" value="1"/>
</dbReference>
<organism evidence="3 4">
    <name type="scientific">Streptomyces bangladeshensis</name>
    <dbReference type="NCBI Taxonomy" id="295352"/>
    <lineage>
        <taxon>Bacteria</taxon>
        <taxon>Bacillati</taxon>
        <taxon>Actinomycetota</taxon>
        <taxon>Actinomycetes</taxon>
        <taxon>Kitasatosporales</taxon>
        <taxon>Streptomycetaceae</taxon>
        <taxon>Streptomyces</taxon>
    </lineage>
</organism>
<accession>A0ABN3BDW3</accession>
<keyword evidence="1" id="KW-0732">Signal</keyword>
<dbReference type="InterPro" id="IPR041013">
    <property type="entry name" value="AOC-like"/>
</dbReference>
<reference evidence="3 4" key="1">
    <citation type="journal article" date="2019" name="Int. J. Syst. Evol. Microbiol.">
        <title>The Global Catalogue of Microorganisms (GCM) 10K type strain sequencing project: providing services to taxonomists for standard genome sequencing and annotation.</title>
        <authorList>
            <consortium name="The Broad Institute Genomics Platform"/>
            <consortium name="The Broad Institute Genome Sequencing Center for Infectious Disease"/>
            <person name="Wu L."/>
            <person name="Ma J."/>
        </authorList>
    </citation>
    <scope>NUCLEOTIDE SEQUENCE [LARGE SCALE GENOMIC DNA]</scope>
    <source>
        <strain evidence="3 4">JCM 14924</strain>
    </source>
</reference>
<dbReference type="Proteomes" id="UP001501391">
    <property type="component" value="Unassembled WGS sequence"/>
</dbReference>
<evidence type="ECO:0000259" key="2">
    <source>
        <dbReference type="Pfam" id="PF18678"/>
    </source>
</evidence>
<evidence type="ECO:0000256" key="1">
    <source>
        <dbReference type="SAM" id="SignalP"/>
    </source>
</evidence>
<dbReference type="InterPro" id="IPR044859">
    <property type="entry name" value="Allene_oxi_cyc_Dirigent"/>
</dbReference>